<name>A0A127MKT2_9PSED</name>
<gene>
    <name evidence="1" type="ORF">A9C11_01095</name>
</gene>
<dbReference type="RefSeq" id="WP_043269833.1">
    <property type="nucleotide sequence ID" value="NZ_CP014158.1"/>
</dbReference>
<reference evidence="1 2" key="1">
    <citation type="submission" date="2016-05" db="EMBL/GenBank/DDBJ databases">
        <title>Genome Sequence of Pseudomonas citronellolis Strain SJTE-3, an Estrogens and Persistent Organic Pollutants degradation strain.</title>
        <authorList>
            <person name="Liang R."/>
        </authorList>
    </citation>
    <scope>NUCLEOTIDE SEQUENCE [LARGE SCALE GENOMIC DNA]</scope>
    <source>
        <strain evidence="1 2">SJTE-3</strain>
    </source>
</reference>
<proteinExistence type="predicted"/>
<sequence>MTLGNLFVFLLLATAAAWWWRAHGIRERALQLARQHCARQGVELLDENVALRRLRLRRGANGMLCLAREYGFEFTASGQDRYNGSITMLGQRPGPIELEPFRFHPEPHEVHAVVEIAQALPAPTAEPQAPRHKAEVVRLDEWRRNHADKKVGD</sequence>
<accession>A0A127MKT2</accession>
<dbReference type="Proteomes" id="UP000077748">
    <property type="component" value="Chromosome"/>
</dbReference>
<dbReference type="STRING" id="53408.A9C11_01095"/>
<evidence type="ECO:0000313" key="2">
    <source>
        <dbReference type="Proteomes" id="UP000077748"/>
    </source>
</evidence>
<evidence type="ECO:0000313" key="1">
    <source>
        <dbReference type="EMBL" id="ANI12657.1"/>
    </source>
</evidence>
<protein>
    <submittedName>
        <fullName evidence="1">Uncharacterized protein</fullName>
    </submittedName>
</protein>
<dbReference type="EMBL" id="CP015878">
    <property type="protein sequence ID" value="ANI12657.1"/>
    <property type="molecule type" value="Genomic_DNA"/>
</dbReference>
<dbReference type="Pfam" id="PF11743">
    <property type="entry name" value="DUF3301"/>
    <property type="match status" value="1"/>
</dbReference>
<dbReference type="KEGG" id="pcq:PcP3B5_02320"/>
<organism evidence="1 2">
    <name type="scientific">Pseudomonas citronellolis</name>
    <dbReference type="NCBI Taxonomy" id="53408"/>
    <lineage>
        <taxon>Bacteria</taxon>
        <taxon>Pseudomonadati</taxon>
        <taxon>Pseudomonadota</taxon>
        <taxon>Gammaproteobacteria</taxon>
        <taxon>Pseudomonadales</taxon>
        <taxon>Pseudomonadaceae</taxon>
        <taxon>Pseudomonas</taxon>
    </lineage>
</organism>
<dbReference type="GeneID" id="72993434"/>
<dbReference type="InterPro" id="IPR021732">
    <property type="entry name" value="DUF3301"/>
</dbReference>
<dbReference type="AlphaFoldDB" id="A0A127MKT2"/>